<proteinExistence type="predicted"/>
<keyword evidence="1" id="KW-1133">Transmembrane helix</keyword>
<dbReference type="Proteomes" id="UP000705379">
    <property type="component" value="Unassembled WGS sequence"/>
</dbReference>
<evidence type="ECO:0000313" key="3">
    <source>
        <dbReference type="Proteomes" id="UP000705379"/>
    </source>
</evidence>
<organism evidence="2 3">
    <name type="scientific">Roseibium polysiphoniae</name>
    <dbReference type="NCBI Taxonomy" id="2571221"/>
    <lineage>
        <taxon>Bacteria</taxon>
        <taxon>Pseudomonadati</taxon>
        <taxon>Pseudomonadota</taxon>
        <taxon>Alphaproteobacteria</taxon>
        <taxon>Hyphomicrobiales</taxon>
        <taxon>Stappiaceae</taxon>
        <taxon>Roseibium</taxon>
    </lineage>
</organism>
<reference evidence="2" key="1">
    <citation type="submission" date="2018-08" db="EMBL/GenBank/DDBJ databases">
        <authorList>
            <person name="Jin W."/>
            <person name="Wang H."/>
            <person name="Yang Y."/>
            <person name="Li M."/>
            <person name="Liu J."/>
        </authorList>
    </citation>
    <scope>NUCLEOTIDE SEQUENCE</scope>
    <source>
        <strain evidence="2">AESS21</strain>
    </source>
</reference>
<accession>A0A944GT60</accession>
<keyword evidence="1" id="KW-0472">Membrane</keyword>
<keyword evidence="1" id="KW-0812">Transmembrane</keyword>
<dbReference type="PIRSF" id="PIRSF011386">
    <property type="entry name" value="FixH"/>
    <property type="match status" value="1"/>
</dbReference>
<dbReference type="EMBL" id="QTKU01000003">
    <property type="protein sequence ID" value="MBS8261144.1"/>
    <property type="molecule type" value="Genomic_DNA"/>
</dbReference>
<gene>
    <name evidence="2" type="ORF">DYI23_13050</name>
</gene>
<evidence type="ECO:0000256" key="1">
    <source>
        <dbReference type="SAM" id="Phobius"/>
    </source>
</evidence>
<dbReference type="InterPro" id="IPR008620">
    <property type="entry name" value="FixH"/>
</dbReference>
<sequence>MTTTHQGAMPKDPKAFTGRTVLFWLFGFFAVIFAANAVFIWLAVGSFPGVVVESSYTAGQTYNQEIADAKAQSERGWQVKADLTRAANGGASLKVEARDKLGAPLTGLAFVAHLNHPTHDGVDLDVALVEGESGVYTGTADALAAGNWNMVLDAESANERLFRSENRIFLSE</sequence>
<dbReference type="InterPro" id="IPR018037">
    <property type="entry name" value="FixH_proteobacterial"/>
</dbReference>
<comment type="caution">
    <text evidence="2">The sequence shown here is derived from an EMBL/GenBank/DDBJ whole genome shotgun (WGS) entry which is preliminary data.</text>
</comment>
<protein>
    <submittedName>
        <fullName evidence="2">Nitrogen fixation protein FixH</fullName>
    </submittedName>
</protein>
<evidence type="ECO:0000313" key="2">
    <source>
        <dbReference type="EMBL" id="MBS8261144.1"/>
    </source>
</evidence>
<reference evidence="2" key="2">
    <citation type="journal article" date="2021" name="Microorganisms">
        <title>Bacterial Dimethylsulfoniopropionate Biosynthesis in the East China Sea.</title>
        <authorList>
            <person name="Liu J."/>
            <person name="Zhang Y."/>
            <person name="Liu J."/>
            <person name="Zhong H."/>
            <person name="Williams B.T."/>
            <person name="Zheng Y."/>
            <person name="Curson A.R.J."/>
            <person name="Sun C."/>
            <person name="Sun H."/>
            <person name="Song D."/>
            <person name="Wagner Mackenzie B."/>
            <person name="Bermejo Martinez A."/>
            <person name="Todd J.D."/>
            <person name="Zhang X.H."/>
        </authorList>
    </citation>
    <scope>NUCLEOTIDE SEQUENCE</scope>
    <source>
        <strain evidence="2">AESS21</strain>
    </source>
</reference>
<name>A0A944GT60_9HYPH</name>
<dbReference type="RefSeq" id="WP_246542145.1">
    <property type="nucleotide sequence ID" value="NZ_QTKU01000003.1"/>
</dbReference>
<dbReference type="Pfam" id="PF05751">
    <property type="entry name" value="FixH"/>
    <property type="match status" value="1"/>
</dbReference>
<dbReference type="AlphaFoldDB" id="A0A944GT60"/>
<feature type="transmembrane region" description="Helical" evidence="1">
    <location>
        <begin position="21"/>
        <end position="44"/>
    </location>
</feature>